<accession>D3B0F8</accession>
<dbReference type="GeneID" id="31357302"/>
<dbReference type="AlphaFoldDB" id="D3B0F8"/>
<proteinExistence type="predicted"/>
<keyword evidence="2" id="KW-1185">Reference proteome</keyword>
<evidence type="ECO:0000313" key="2">
    <source>
        <dbReference type="Proteomes" id="UP000001396"/>
    </source>
</evidence>
<comment type="caution">
    <text evidence="1">The sequence shown here is derived from an EMBL/GenBank/DDBJ whole genome shotgun (WGS) entry which is preliminary data.</text>
</comment>
<dbReference type="RefSeq" id="XP_020436894.1">
    <property type="nucleotide sequence ID" value="XM_020572777.1"/>
</dbReference>
<name>D3B0F8_HETP5</name>
<organism evidence="1 2">
    <name type="scientific">Heterostelium pallidum (strain ATCC 26659 / Pp 5 / PN500)</name>
    <name type="common">Cellular slime mold</name>
    <name type="synonym">Polysphondylium pallidum</name>
    <dbReference type="NCBI Taxonomy" id="670386"/>
    <lineage>
        <taxon>Eukaryota</taxon>
        <taxon>Amoebozoa</taxon>
        <taxon>Evosea</taxon>
        <taxon>Eumycetozoa</taxon>
        <taxon>Dictyostelia</taxon>
        <taxon>Acytosteliales</taxon>
        <taxon>Acytosteliaceae</taxon>
        <taxon>Heterostelium</taxon>
    </lineage>
</organism>
<dbReference type="InParanoid" id="D3B0F8"/>
<reference evidence="1 2" key="1">
    <citation type="journal article" date="2011" name="Genome Res.">
        <title>Phylogeny-wide analysis of social amoeba genomes highlights ancient origins for complex intercellular communication.</title>
        <authorList>
            <person name="Heidel A.J."/>
            <person name="Lawal H.M."/>
            <person name="Felder M."/>
            <person name="Schilde C."/>
            <person name="Helps N.R."/>
            <person name="Tunggal B."/>
            <person name="Rivero F."/>
            <person name="John U."/>
            <person name="Schleicher M."/>
            <person name="Eichinger L."/>
            <person name="Platzer M."/>
            <person name="Noegel A.A."/>
            <person name="Schaap P."/>
            <person name="Gloeckner G."/>
        </authorList>
    </citation>
    <scope>NUCLEOTIDE SEQUENCE [LARGE SCALE GENOMIC DNA]</scope>
    <source>
        <strain evidence="2">ATCC 26659 / Pp 5 / PN500</strain>
    </source>
</reference>
<dbReference type="EMBL" id="ADBJ01000008">
    <property type="protein sequence ID" value="EFA84782.1"/>
    <property type="molecule type" value="Genomic_DNA"/>
</dbReference>
<evidence type="ECO:0000313" key="1">
    <source>
        <dbReference type="EMBL" id="EFA84782.1"/>
    </source>
</evidence>
<protein>
    <submittedName>
        <fullName evidence="1">Uncharacterized protein</fullName>
    </submittedName>
</protein>
<sequence length="225" mass="26089">MHRTDADVHQVKVELFVLEYVRSHQLKEVAVTEIPDHHPVLKRRSVAVGKQQIDDVEMPAVEREIQAVVALVASVFQQVFHYRVATVACRILARRFPVEFAGQFVVGENHLEQLDVGDMRAAVAERRRQTGVDLYEQPELHDREERPLVVMPRRCNTDILAAGDDQLVETLEHAEIDAAARQLFILILEQRRYRRLTDRRRLVTIAIILKRETEQLHRAILAKLY</sequence>
<dbReference type="Proteomes" id="UP000001396">
    <property type="component" value="Unassembled WGS sequence"/>
</dbReference>
<gene>
    <name evidence="1" type="ORF">PPL_01774</name>
</gene>